<dbReference type="Pfam" id="PF18864">
    <property type="entry name" value="AbiTii"/>
    <property type="match status" value="1"/>
</dbReference>
<dbReference type="InterPro" id="IPR041304">
    <property type="entry name" value="AbiTii"/>
</dbReference>
<reference evidence="4 5" key="1">
    <citation type="submission" date="2022-10" db="EMBL/GenBank/DDBJ databases">
        <title>The complete genomes of actinobacterial strains from the NBC collection.</title>
        <authorList>
            <person name="Joergensen T.S."/>
            <person name="Alvarez Arevalo M."/>
            <person name="Sterndorff E.B."/>
            <person name="Faurdal D."/>
            <person name="Vuksanovic O."/>
            <person name="Mourched A.-S."/>
            <person name="Charusanti P."/>
            <person name="Shaw S."/>
            <person name="Blin K."/>
            <person name="Weber T."/>
        </authorList>
    </citation>
    <scope>NUCLEOTIDE SEQUENCE [LARGE SCALE GENOMIC DNA]</scope>
    <source>
        <strain evidence="4 5">NBC 01752</strain>
    </source>
</reference>
<keyword evidence="5" id="KW-1185">Reference proteome</keyword>
<keyword evidence="2" id="KW-0472">Membrane</keyword>
<protein>
    <recommendedName>
        <fullName evidence="3">AbiTii domain-containing protein</fullName>
    </recommendedName>
</protein>
<dbReference type="EMBL" id="CP109135">
    <property type="protein sequence ID" value="WSD21220.1"/>
    <property type="molecule type" value="Genomic_DNA"/>
</dbReference>
<name>A0ABZ1HVA9_STRPH</name>
<evidence type="ECO:0000259" key="3">
    <source>
        <dbReference type="Pfam" id="PF18864"/>
    </source>
</evidence>
<proteinExistence type="predicted"/>
<dbReference type="Proteomes" id="UP001340816">
    <property type="component" value="Chromosome"/>
</dbReference>
<accession>A0ABZ1HVA9</accession>
<evidence type="ECO:0000313" key="5">
    <source>
        <dbReference type="Proteomes" id="UP001340816"/>
    </source>
</evidence>
<gene>
    <name evidence="4" type="ORF">OHB35_52770</name>
</gene>
<evidence type="ECO:0000256" key="1">
    <source>
        <dbReference type="SAM" id="MobiDB-lite"/>
    </source>
</evidence>
<keyword evidence="2" id="KW-1133">Transmembrane helix</keyword>
<feature type="region of interest" description="Disordered" evidence="1">
    <location>
        <begin position="228"/>
        <end position="248"/>
    </location>
</feature>
<sequence>MTTSDVRGLEQLERAVLDDTASLASALRQCLMLAGYAHHEELRAWALKELEGYPAADELPSYRKVPAALEVEFTLYLPGQIIEGKTRRISVVQLPRSARDRGIGESAPIRQGARELEALIAITDRLIRLGPPGSAEYVLEMAREQQRNGGDESTEITALSWAIAKPSVEGVLDHIRTRLTQFVAEVRATMPAGQQNPDPNQIDSAAQQALNITGGDGSTFNISAPHAKADRGGTASANVNEPAPATPQPWWHRTSVIWTAVAAVVTIAGVIATVIVAK</sequence>
<dbReference type="RefSeq" id="WP_326762758.1">
    <property type="nucleotide sequence ID" value="NZ_CP109135.1"/>
</dbReference>
<feature type="transmembrane region" description="Helical" evidence="2">
    <location>
        <begin position="256"/>
        <end position="277"/>
    </location>
</feature>
<evidence type="ECO:0000313" key="4">
    <source>
        <dbReference type="EMBL" id="WSD21220.1"/>
    </source>
</evidence>
<keyword evidence="2" id="KW-0812">Transmembrane</keyword>
<organism evidence="4 5">
    <name type="scientific">Streptomyces phaeochromogenes</name>
    <dbReference type="NCBI Taxonomy" id="1923"/>
    <lineage>
        <taxon>Bacteria</taxon>
        <taxon>Bacillati</taxon>
        <taxon>Actinomycetota</taxon>
        <taxon>Actinomycetes</taxon>
        <taxon>Kitasatosporales</taxon>
        <taxon>Streptomycetaceae</taxon>
        <taxon>Streptomyces</taxon>
        <taxon>Streptomyces phaeochromogenes group</taxon>
    </lineage>
</organism>
<feature type="domain" description="AbiTii" evidence="3">
    <location>
        <begin position="9"/>
        <end position="208"/>
    </location>
</feature>
<evidence type="ECO:0000256" key="2">
    <source>
        <dbReference type="SAM" id="Phobius"/>
    </source>
</evidence>